<comment type="subcellular location">
    <subcellularLocation>
        <location evidence="1">Nucleus</location>
    </subcellularLocation>
</comment>
<keyword evidence="6" id="KW-0539">Nucleus</keyword>
<dbReference type="FunFam" id="1.10.10.60:FF:000001">
    <property type="entry name" value="MYB-related transcription factor"/>
    <property type="match status" value="1"/>
</dbReference>
<dbReference type="PROSITE" id="PS50090">
    <property type="entry name" value="MYB_LIKE"/>
    <property type="match status" value="2"/>
</dbReference>
<proteinExistence type="predicted"/>
<evidence type="ECO:0000313" key="11">
    <source>
        <dbReference type="Proteomes" id="UP000501690"/>
    </source>
</evidence>
<feature type="domain" description="HTH myb-type" evidence="9">
    <location>
        <begin position="62"/>
        <end position="116"/>
    </location>
</feature>
<dbReference type="SMART" id="SM00717">
    <property type="entry name" value="SANT"/>
    <property type="match status" value="2"/>
</dbReference>
<feature type="domain" description="Myb-like" evidence="8">
    <location>
        <begin position="62"/>
        <end position="112"/>
    </location>
</feature>
<evidence type="ECO:0000256" key="4">
    <source>
        <dbReference type="ARBA" id="ARBA00023125"/>
    </source>
</evidence>
<dbReference type="OrthoDB" id="2143914at2759"/>
<dbReference type="EMBL" id="CP039350">
    <property type="protein sequence ID" value="QCD97742.1"/>
    <property type="molecule type" value="Genomic_DNA"/>
</dbReference>
<evidence type="ECO:0000256" key="5">
    <source>
        <dbReference type="ARBA" id="ARBA00023163"/>
    </source>
</evidence>
<evidence type="ECO:0000259" key="9">
    <source>
        <dbReference type="PROSITE" id="PS51294"/>
    </source>
</evidence>
<dbReference type="InterPro" id="IPR009057">
    <property type="entry name" value="Homeodomain-like_sf"/>
</dbReference>
<dbReference type="SUPFAM" id="SSF46689">
    <property type="entry name" value="Homeodomain-like"/>
    <property type="match status" value="1"/>
</dbReference>
<protein>
    <submittedName>
        <fullName evidence="10">Myb proto-oncogene protein</fullName>
    </submittedName>
</protein>
<dbReference type="Proteomes" id="UP000501690">
    <property type="component" value="Linkage Group LG6"/>
</dbReference>
<dbReference type="FunFam" id="1.10.10.60:FF:000316">
    <property type="entry name" value="Transcription factor MYB15"/>
    <property type="match status" value="1"/>
</dbReference>
<sequence>MGRAPCCEKMGLKRGPWTHEEDQILINYINIYGHSNWRALPKLAGLLRCGKSCRLRWINYLRPDIKRGNFTREEEDAIITLHEMLGNRWSAIAARLPGRTDNEIKNMWHTHLKKRLPQNYRQSQEQKRSKKQPKLDGDASETNYQEPKLEQQQEPVNNVHVHVHASTKEDNSTEDMPLSPPQCSSDMSSLTNSDNNSSNNNNNNCDMSLHVNDIDTPENDLALDEDFWSEVLLSDYSSGETSGYPSIDYGRFEPLSSEEVGVLIDGSSSSMSDGMDFWCNVYARAEEFNQLLEL</sequence>
<feature type="region of interest" description="Disordered" evidence="7">
    <location>
        <begin position="111"/>
        <end position="203"/>
    </location>
</feature>
<gene>
    <name evidence="10" type="ORF">DEO72_LG6g2454</name>
</gene>
<dbReference type="GO" id="GO:0003677">
    <property type="term" value="F:DNA binding"/>
    <property type="evidence" value="ECO:0007669"/>
    <property type="project" value="UniProtKB-KW"/>
</dbReference>
<evidence type="ECO:0000256" key="3">
    <source>
        <dbReference type="ARBA" id="ARBA00023015"/>
    </source>
</evidence>
<dbReference type="InterPro" id="IPR017930">
    <property type="entry name" value="Myb_dom"/>
</dbReference>
<dbReference type="PROSITE" id="PS51294">
    <property type="entry name" value="HTH_MYB"/>
    <property type="match status" value="2"/>
</dbReference>
<organism evidence="10 11">
    <name type="scientific">Vigna unguiculata</name>
    <name type="common">Cowpea</name>
    <dbReference type="NCBI Taxonomy" id="3917"/>
    <lineage>
        <taxon>Eukaryota</taxon>
        <taxon>Viridiplantae</taxon>
        <taxon>Streptophyta</taxon>
        <taxon>Embryophyta</taxon>
        <taxon>Tracheophyta</taxon>
        <taxon>Spermatophyta</taxon>
        <taxon>Magnoliopsida</taxon>
        <taxon>eudicotyledons</taxon>
        <taxon>Gunneridae</taxon>
        <taxon>Pentapetalae</taxon>
        <taxon>rosids</taxon>
        <taxon>fabids</taxon>
        <taxon>Fabales</taxon>
        <taxon>Fabaceae</taxon>
        <taxon>Papilionoideae</taxon>
        <taxon>50 kb inversion clade</taxon>
        <taxon>NPAAA clade</taxon>
        <taxon>indigoferoid/millettioid clade</taxon>
        <taxon>Phaseoleae</taxon>
        <taxon>Vigna</taxon>
    </lineage>
</organism>
<keyword evidence="5" id="KW-0804">Transcription</keyword>
<dbReference type="CDD" id="cd00167">
    <property type="entry name" value="SANT"/>
    <property type="match status" value="2"/>
</dbReference>
<dbReference type="GO" id="GO:0005634">
    <property type="term" value="C:nucleus"/>
    <property type="evidence" value="ECO:0007669"/>
    <property type="project" value="UniProtKB-SubCell"/>
</dbReference>
<dbReference type="AlphaFoldDB" id="A0A4D6M8L9"/>
<accession>A0A4D6M8L9</accession>
<keyword evidence="3" id="KW-0805">Transcription regulation</keyword>
<feature type="domain" description="Myb-like" evidence="8">
    <location>
        <begin position="9"/>
        <end position="61"/>
    </location>
</feature>
<feature type="domain" description="HTH myb-type" evidence="9">
    <location>
        <begin position="9"/>
        <end position="61"/>
    </location>
</feature>
<name>A0A4D6M8L9_VIGUN</name>
<dbReference type="Gene3D" id="1.10.10.60">
    <property type="entry name" value="Homeodomain-like"/>
    <property type="match status" value="2"/>
</dbReference>
<keyword evidence="4" id="KW-0238">DNA-binding</keyword>
<dbReference type="PANTHER" id="PTHR10641">
    <property type="entry name" value="MYB FAMILY TRANSCRIPTION FACTOR"/>
    <property type="match status" value="1"/>
</dbReference>
<dbReference type="PANTHER" id="PTHR10641:SF1346">
    <property type="entry name" value="TRANSCRIPTION FACTOR MYB14"/>
    <property type="match status" value="1"/>
</dbReference>
<evidence type="ECO:0000256" key="7">
    <source>
        <dbReference type="SAM" id="MobiDB-lite"/>
    </source>
</evidence>
<evidence type="ECO:0000256" key="1">
    <source>
        <dbReference type="ARBA" id="ARBA00004123"/>
    </source>
</evidence>
<keyword evidence="11" id="KW-1185">Reference proteome</keyword>
<evidence type="ECO:0000259" key="8">
    <source>
        <dbReference type="PROSITE" id="PS50090"/>
    </source>
</evidence>
<reference evidence="10 11" key="1">
    <citation type="submission" date="2019-04" db="EMBL/GenBank/DDBJ databases">
        <title>An improved genome assembly and genetic linkage map for asparagus bean, Vigna unguiculata ssp. sesquipedialis.</title>
        <authorList>
            <person name="Xia Q."/>
            <person name="Zhang R."/>
            <person name="Dong Y."/>
        </authorList>
    </citation>
    <scope>NUCLEOTIDE SEQUENCE [LARGE SCALE GENOMIC DNA]</scope>
    <source>
        <tissue evidence="10">Leaf</tissue>
    </source>
</reference>
<keyword evidence="2" id="KW-0677">Repeat</keyword>
<dbReference type="Pfam" id="PF00249">
    <property type="entry name" value="Myb_DNA-binding"/>
    <property type="match status" value="2"/>
</dbReference>
<dbReference type="Gramene" id="Vigun01g142900.1.v1.2">
    <property type="protein sequence ID" value="Vigun01g142900.1.v1.2"/>
    <property type="gene ID" value="Vigun01g142900.v1.2"/>
</dbReference>
<dbReference type="InterPro" id="IPR001005">
    <property type="entry name" value="SANT/Myb"/>
</dbReference>
<evidence type="ECO:0000256" key="2">
    <source>
        <dbReference type="ARBA" id="ARBA00022737"/>
    </source>
</evidence>
<evidence type="ECO:0000256" key="6">
    <source>
        <dbReference type="ARBA" id="ARBA00023242"/>
    </source>
</evidence>
<feature type="compositionally biased region" description="Polar residues" evidence="7">
    <location>
        <begin position="140"/>
        <end position="156"/>
    </location>
</feature>
<evidence type="ECO:0000313" key="10">
    <source>
        <dbReference type="EMBL" id="QCD97742.1"/>
    </source>
</evidence>
<feature type="compositionally biased region" description="Low complexity" evidence="7">
    <location>
        <begin position="183"/>
        <end position="203"/>
    </location>
</feature>
<dbReference type="InterPro" id="IPR015495">
    <property type="entry name" value="Myb_TF_plants"/>
</dbReference>